<keyword evidence="5" id="KW-0457">Lysine biosynthesis</keyword>
<dbReference type="SUPFAM" id="SSF51735">
    <property type="entry name" value="NAD(P)-binding Rossmann-fold domains"/>
    <property type="match status" value="1"/>
</dbReference>
<dbReference type="Pfam" id="PF03435">
    <property type="entry name" value="Sacchrp_dh_NADP"/>
    <property type="match status" value="1"/>
</dbReference>
<dbReference type="SMART" id="SM01003">
    <property type="entry name" value="AlaDh_PNT_N"/>
    <property type="match status" value="1"/>
</dbReference>
<dbReference type="PANTHER" id="PTHR11133">
    <property type="entry name" value="SACCHAROPINE DEHYDROGENASE"/>
    <property type="match status" value="1"/>
</dbReference>
<comment type="caution">
    <text evidence="10">The sequence shown here is derived from an EMBL/GenBank/DDBJ whole genome shotgun (WGS) entry which is preliminary data.</text>
</comment>
<sequence>MYYSTYPKSGILSVGIRREDKNIWERRSPLTPADVKRLIEETGTNVFIQPSKNRIYNDLSYEKAGALVSEDLGVADIILGIKEVPISKIIPDKTYAMFSHTHKVDYELIRDPITKKRLVMFGKYAGYAGMIDGVHGLGQKMLAMGYNSPFIHVGMSHVYPSLDSIKNHLKLVGKLIEENGVPKDFGPVVFTITGSGNVSQGVKEVFECLPHEYIEPKDLESFVKNYDGSFKYLNKVYGVKVNAKDYAYRKSDGAFDYNEYKSNPELYSSNFHEKIAPFTTLLVHGIFWNDKYPKLLTKKQLKKIKQDPKNKYRLITISDISCDIEGSIEFTNKASIIDKPFFYYDSIKDHHHQDKEGVQIMSIDNLPTELPDESSFNFSKLLYPTVLEMVKNNFENEILKNSIITESKKLKSEHSHLYDMLKKIKEDASKIVVIDNSLKKVLLAGSGMVTGPFIKYLEDQGNIEVSIASNNRKEAEDLSSNFKYTKVYDLDANNLESVDRLVSDNDIVVSMLPAPLHPIFAKSAIRHRKNMVTASYISYEMKSLDESAKNNGVTILNEIGLDPGIDHCSAMKIIDNIKDRGGKVKSFISWCGGLPAAENGNNPLGYKFSWSPRGVLTAGLNPAKFLLNKEMIEIKGDDLLERNFKNVPLFKGFSFEGLANRDSLSYIDVYGLNFKDLDSMLRGTLRFKGYSELMNGFSKLGFLDLKPLSENNGSTSFKDGSDFTNYVLGVRYNDYSSVTDAVSKKLGLSKDNRITSLITKSLKSFGLIGDTKDYQSYELTGPTVLDVFGQILQKNLYYTPTERDMVVLNHEFIAEFSSNEYELHSSSLVTYGTLGNSKKKGETAMARTVGIPAAIATKIILEKPTIAKGVIRPTIKEFYLPIMNRLDHLHMNDSIRFVEKVDKYESFGSAKYASIVSKIQ</sequence>
<dbReference type="UniPathway" id="UPA00868">
    <property type="reaction ID" value="UER00835"/>
</dbReference>
<keyword evidence="5" id="KW-0028">Amino-acid biosynthesis</keyword>
<dbReference type="GO" id="GO:0005737">
    <property type="term" value="C:cytoplasm"/>
    <property type="evidence" value="ECO:0007669"/>
    <property type="project" value="TreeGrafter"/>
</dbReference>
<feature type="domain" description="Alanine dehydrogenase/pyridine nucleotide transhydrogenase NAD(H)-binding" evidence="8">
    <location>
        <begin position="175"/>
        <end position="362"/>
    </location>
</feature>
<keyword evidence="11" id="KW-1185">Reference proteome</keyword>
<evidence type="ECO:0000256" key="7">
    <source>
        <dbReference type="ARBA" id="ARBA00025744"/>
    </source>
</evidence>
<proteinExistence type="inferred from homology"/>
<evidence type="ECO:0000313" key="10">
    <source>
        <dbReference type="EMBL" id="OLY78677.1"/>
    </source>
</evidence>
<dbReference type="InterPro" id="IPR032095">
    <property type="entry name" value="Sacchrp_dh-like_C"/>
</dbReference>
<dbReference type="InterPro" id="IPR051168">
    <property type="entry name" value="AASS"/>
</dbReference>
<dbReference type="Proteomes" id="UP000187455">
    <property type="component" value="Unassembled WGS sequence"/>
</dbReference>
<evidence type="ECO:0000256" key="2">
    <source>
        <dbReference type="ARBA" id="ARBA00004720"/>
    </source>
</evidence>
<dbReference type="EMBL" id="LSSL01005754">
    <property type="protein sequence ID" value="OLY78677.1"/>
    <property type="molecule type" value="Genomic_DNA"/>
</dbReference>
<dbReference type="InterPro" id="IPR005097">
    <property type="entry name" value="Sacchrp_dh_NADP-bd"/>
</dbReference>
<dbReference type="Gene3D" id="3.30.360.10">
    <property type="entry name" value="Dihydrodipicolinate Reductase, domain 2"/>
    <property type="match status" value="1"/>
</dbReference>
<reference evidence="10 11" key="1">
    <citation type="journal article" date="2016" name="Mol. Biol. Evol.">
        <title>Genome-Wide Survey of Gut Fungi (Harpellales) Reveals the First Horizontally Transferred Ubiquitin Gene from a Mosquito Host.</title>
        <authorList>
            <person name="Wang Y."/>
            <person name="White M.M."/>
            <person name="Kvist S."/>
            <person name="Moncalvo J.M."/>
        </authorList>
    </citation>
    <scope>NUCLEOTIDE SEQUENCE [LARGE SCALE GENOMIC DNA]</scope>
    <source>
        <strain evidence="10 11">ALG-7-W6</strain>
    </source>
</reference>
<keyword evidence="3" id="KW-0521">NADP</keyword>
<gene>
    <name evidence="10" type="ORF">AYI68_g7265</name>
</gene>
<keyword evidence="6" id="KW-0511">Multifunctional enzyme</keyword>
<evidence type="ECO:0000259" key="9">
    <source>
        <dbReference type="SMART" id="SM01003"/>
    </source>
</evidence>
<organism evidence="10 11">
    <name type="scientific">Smittium mucronatum</name>
    <dbReference type="NCBI Taxonomy" id="133383"/>
    <lineage>
        <taxon>Eukaryota</taxon>
        <taxon>Fungi</taxon>
        <taxon>Fungi incertae sedis</taxon>
        <taxon>Zoopagomycota</taxon>
        <taxon>Kickxellomycotina</taxon>
        <taxon>Harpellomycetes</taxon>
        <taxon>Harpellales</taxon>
        <taxon>Legeriomycetaceae</taxon>
        <taxon>Smittium</taxon>
    </lineage>
</organism>
<dbReference type="InterPro" id="IPR007886">
    <property type="entry name" value="AlaDH/PNT_N"/>
</dbReference>
<comment type="similarity">
    <text evidence="7">In the C-terminal section; belongs to the saccharopine dehydrogenase family.</text>
</comment>
<dbReference type="PANTHER" id="PTHR11133:SF22">
    <property type="entry name" value="ALPHA-AMINOADIPIC SEMIALDEHYDE SYNTHASE, MITOCHONDRIAL"/>
    <property type="match status" value="1"/>
</dbReference>
<evidence type="ECO:0000256" key="1">
    <source>
        <dbReference type="ARBA" id="ARBA00004682"/>
    </source>
</evidence>
<evidence type="ECO:0000256" key="5">
    <source>
        <dbReference type="ARBA" id="ARBA00023154"/>
    </source>
</evidence>
<evidence type="ECO:0000313" key="11">
    <source>
        <dbReference type="Proteomes" id="UP000187455"/>
    </source>
</evidence>
<evidence type="ECO:0000256" key="3">
    <source>
        <dbReference type="ARBA" id="ARBA00022857"/>
    </source>
</evidence>
<dbReference type="SUPFAM" id="SSF55347">
    <property type="entry name" value="Glyceraldehyde-3-phosphate dehydrogenase-like, C-terminal domain"/>
    <property type="match status" value="1"/>
</dbReference>
<keyword evidence="4" id="KW-0560">Oxidoreductase</keyword>
<protein>
    <submittedName>
        <fullName evidence="10">Alpha-aminoadipic semialdehyde synthase, mitochondrial</fullName>
    </submittedName>
</protein>
<dbReference type="GO" id="GO:0033512">
    <property type="term" value="P:L-lysine catabolic process to acetyl-CoA via saccharopine"/>
    <property type="evidence" value="ECO:0007669"/>
    <property type="project" value="UniProtKB-UniPathway"/>
</dbReference>
<evidence type="ECO:0000256" key="6">
    <source>
        <dbReference type="ARBA" id="ARBA00023268"/>
    </source>
</evidence>
<evidence type="ECO:0000256" key="4">
    <source>
        <dbReference type="ARBA" id="ARBA00023002"/>
    </source>
</evidence>
<dbReference type="SMART" id="SM01002">
    <property type="entry name" value="AlaDh_PNT_C"/>
    <property type="match status" value="1"/>
</dbReference>
<accession>A0A1R0GP60</accession>
<dbReference type="SUPFAM" id="SSF52283">
    <property type="entry name" value="Formate/glycerate dehydrogenase catalytic domain-like"/>
    <property type="match status" value="1"/>
</dbReference>
<comment type="pathway">
    <text evidence="1">Amino-acid degradation; L-lysine degradation via saccharopine pathway; glutaryl-CoA from L-lysine: step 1/6.</text>
</comment>
<dbReference type="Pfam" id="PF05222">
    <property type="entry name" value="AlaDh_PNT_N"/>
    <property type="match status" value="1"/>
</dbReference>
<dbReference type="Gene3D" id="1.10.1870.10">
    <property type="entry name" value="Domain 3, Saccharopine reductase"/>
    <property type="match status" value="1"/>
</dbReference>
<dbReference type="GO" id="GO:0004753">
    <property type="term" value="F:saccharopine dehydrogenase activity"/>
    <property type="evidence" value="ECO:0007669"/>
    <property type="project" value="TreeGrafter"/>
</dbReference>
<dbReference type="GO" id="GO:0019878">
    <property type="term" value="P:lysine biosynthetic process via aminoadipic acid"/>
    <property type="evidence" value="ECO:0007669"/>
    <property type="project" value="TreeGrafter"/>
</dbReference>
<name>A0A1R0GP60_9FUNG</name>
<dbReference type="InterPro" id="IPR036291">
    <property type="entry name" value="NAD(P)-bd_dom_sf"/>
</dbReference>
<evidence type="ECO:0000259" key="8">
    <source>
        <dbReference type="SMART" id="SM01002"/>
    </source>
</evidence>
<dbReference type="CDD" id="cd12189">
    <property type="entry name" value="LKR_SDH_like"/>
    <property type="match status" value="1"/>
</dbReference>
<dbReference type="Pfam" id="PF16653">
    <property type="entry name" value="Sacchrp_dh_C"/>
    <property type="match status" value="1"/>
</dbReference>
<dbReference type="FunFam" id="3.40.50.720:FF:000072">
    <property type="entry name" value="Saccharopine dehydrogenase [NADP(+), L-glutamate-forming]"/>
    <property type="match status" value="1"/>
</dbReference>
<comment type="pathway">
    <text evidence="2">Amino-acid degradation; L-lysine degradation via saccharopine pathway; glutaryl-CoA from L-lysine: step 2/6.</text>
</comment>
<feature type="domain" description="Alanine dehydrogenase/pyridine nucleotide transhydrogenase N-terminal" evidence="9">
    <location>
        <begin position="15"/>
        <end position="128"/>
    </location>
</feature>
<dbReference type="OrthoDB" id="10059875at2759"/>
<dbReference type="Gene3D" id="3.40.50.720">
    <property type="entry name" value="NAD(P)-binding Rossmann-like Domain"/>
    <property type="match status" value="3"/>
</dbReference>
<dbReference type="STRING" id="133383.A0A1R0GP60"/>
<dbReference type="AlphaFoldDB" id="A0A1R0GP60"/>
<dbReference type="FunFam" id="3.30.360.10:FF:000008">
    <property type="entry name" value="Alpha-aminoadipic semialdehyde synthase, mitochondrial"/>
    <property type="match status" value="1"/>
</dbReference>
<dbReference type="InterPro" id="IPR007698">
    <property type="entry name" value="AlaDH/PNT_NAD(H)-bd"/>
</dbReference>